<organism evidence="2 3">
    <name type="scientific">Mycena maculata</name>
    <dbReference type="NCBI Taxonomy" id="230809"/>
    <lineage>
        <taxon>Eukaryota</taxon>
        <taxon>Fungi</taxon>
        <taxon>Dikarya</taxon>
        <taxon>Basidiomycota</taxon>
        <taxon>Agaricomycotina</taxon>
        <taxon>Agaricomycetes</taxon>
        <taxon>Agaricomycetidae</taxon>
        <taxon>Agaricales</taxon>
        <taxon>Marasmiineae</taxon>
        <taxon>Mycenaceae</taxon>
        <taxon>Mycena</taxon>
    </lineage>
</organism>
<evidence type="ECO:0000313" key="2">
    <source>
        <dbReference type="EMBL" id="KAJ7731114.1"/>
    </source>
</evidence>
<keyword evidence="1" id="KW-0732">Signal</keyword>
<dbReference type="Proteomes" id="UP001215280">
    <property type="component" value="Unassembled WGS sequence"/>
</dbReference>
<name>A0AAD7HY88_9AGAR</name>
<gene>
    <name evidence="2" type="ORF">DFH07DRAFT_154049</name>
</gene>
<dbReference type="EMBL" id="JARJLG010000185">
    <property type="protein sequence ID" value="KAJ7731114.1"/>
    <property type="molecule type" value="Genomic_DNA"/>
</dbReference>
<comment type="caution">
    <text evidence="2">The sequence shown here is derived from an EMBL/GenBank/DDBJ whole genome shotgun (WGS) entry which is preliminary data.</text>
</comment>
<accession>A0AAD7HY88</accession>
<keyword evidence="3" id="KW-1185">Reference proteome</keyword>
<evidence type="ECO:0000256" key="1">
    <source>
        <dbReference type="SAM" id="SignalP"/>
    </source>
</evidence>
<evidence type="ECO:0008006" key="4">
    <source>
        <dbReference type="Google" id="ProtNLM"/>
    </source>
</evidence>
<protein>
    <recommendedName>
        <fullName evidence="4">Secreted protein</fullName>
    </recommendedName>
</protein>
<proteinExistence type="predicted"/>
<evidence type="ECO:0000313" key="3">
    <source>
        <dbReference type="Proteomes" id="UP001215280"/>
    </source>
</evidence>
<feature type="chain" id="PRO_5042060628" description="Secreted protein" evidence="1">
    <location>
        <begin position="22"/>
        <end position="79"/>
    </location>
</feature>
<feature type="signal peptide" evidence="1">
    <location>
        <begin position="1"/>
        <end position="21"/>
    </location>
</feature>
<sequence length="79" mass="8489">MEPRISMVSVLFLAKMTSMYAAATYEYRCPCAAAYEINRGCEGSPSSQSNFSVCMAVRPSLEGLALSGNTRVPGATKTR</sequence>
<dbReference type="AlphaFoldDB" id="A0AAD7HY88"/>
<reference evidence="2" key="1">
    <citation type="submission" date="2023-03" db="EMBL/GenBank/DDBJ databases">
        <title>Massive genome expansion in bonnet fungi (Mycena s.s.) driven by repeated elements and novel gene families across ecological guilds.</title>
        <authorList>
            <consortium name="Lawrence Berkeley National Laboratory"/>
            <person name="Harder C.B."/>
            <person name="Miyauchi S."/>
            <person name="Viragh M."/>
            <person name="Kuo A."/>
            <person name="Thoen E."/>
            <person name="Andreopoulos B."/>
            <person name="Lu D."/>
            <person name="Skrede I."/>
            <person name="Drula E."/>
            <person name="Henrissat B."/>
            <person name="Morin E."/>
            <person name="Kohler A."/>
            <person name="Barry K."/>
            <person name="LaButti K."/>
            <person name="Morin E."/>
            <person name="Salamov A."/>
            <person name="Lipzen A."/>
            <person name="Mereny Z."/>
            <person name="Hegedus B."/>
            <person name="Baldrian P."/>
            <person name="Stursova M."/>
            <person name="Weitz H."/>
            <person name="Taylor A."/>
            <person name="Grigoriev I.V."/>
            <person name="Nagy L.G."/>
            <person name="Martin F."/>
            <person name="Kauserud H."/>
        </authorList>
    </citation>
    <scope>NUCLEOTIDE SEQUENCE</scope>
    <source>
        <strain evidence="2">CBHHK188m</strain>
    </source>
</reference>